<dbReference type="PANTHER" id="PTHR33931">
    <property type="entry name" value="HOLIN-LIKE PROTEIN CIDA-RELATED"/>
    <property type="match status" value="1"/>
</dbReference>
<dbReference type="InterPro" id="IPR005538">
    <property type="entry name" value="LrgA/CidA"/>
</dbReference>
<feature type="transmembrane region" description="Helical" evidence="6">
    <location>
        <begin position="39"/>
        <end position="57"/>
    </location>
</feature>
<comment type="subcellular location">
    <subcellularLocation>
        <location evidence="1">Cell membrane</location>
        <topology evidence="1">Multi-pass membrane protein</topology>
    </subcellularLocation>
</comment>
<keyword evidence="8" id="KW-1185">Reference proteome</keyword>
<evidence type="ECO:0000256" key="3">
    <source>
        <dbReference type="ARBA" id="ARBA00022692"/>
    </source>
</evidence>
<evidence type="ECO:0000313" key="7">
    <source>
        <dbReference type="EMBL" id="PYE56324.1"/>
    </source>
</evidence>
<keyword evidence="2" id="KW-1003">Cell membrane</keyword>
<organism evidence="7 8">
    <name type="scientific">Deinococcus yavapaiensis KR-236</name>
    <dbReference type="NCBI Taxonomy" id="694435"/>
    <lineage>
        <taxon>Bacteria</taxon>
        <taxon>Thermotogati</taxon>
        <taxon>Deinococcota</taxon>
        <taxon>Deinococci</taxon>
        <taxon>Deinococcales</taxon>
        <taxon>Deinococcaceae</taxon>
        <taxon>Deinococcus</taxon>
    </lineage>
</organism>
<gene>
    <name evidence="7" type="ORF">DES52_101128</name>
</gene>
<reference evidence="7 8" key="1">
    <citation type="submission" date="2018-06" db="EMBL/GenBank/DDBJ databases">
        <title>Genomic Encyclopedia of Type Strains, Phase IV (KMG-IV): sequencing the most valuable type-strain genomes for metagenomic binning, comparative biology and taxonomic classification.</title>
        <authorList>
            <person name="Goeker M."/>
        </authorList>
    </citation>
    <scope>NUCLEOTIDE SEQUENCE [LARGE SCALE GENOMIC DNA]</scope>
    <source>
        <strain evidence="7 8">DSM 18048</strain>
    </source>
</reference>
<evidence type="ECO:0000256" key="4">
    <source>
        <dbReference type="ARBA" id="ARBA00022989"/>
    </source>
</evidence>
<name>A0A318SG13_9DEIO</name>
<feature type="transmembrane region" description="Helical" evidence="6">
    <location>
        <begin position="90"/>
        <end position="113"/>
    </location>
</feature>
<protein>
    <submittedName>
        <fullName evidence="7">Holin-like protein</fullName>
    </submittedName>
</protein>
<sequence length="117" mass="11742">MKADAVLSLVAGLGMLLGFAALGEGVARALQLPLPGSVVGMALLWSALSLGLVKLAWVERAADALLSVLGLLFVPAGAGLVAYLGQWRAMGGWLLIVALGVLIGSAVAGLLAARLAR</sequence>
<keyword evidence="5 6" id="KW-0472">Membrane</keyword>
<dbReference type="EMBL" id="QJSX01000001">
    <property type="protein sequence ID" value="PYE56324.1"/>
    <property type="molecule type" value="Genomic_DNA"/>
</dbReference>
<comment type="caution">
    <text evidence="7">The sequence shown here is derived from an EMBL/GenBank/DDBJ whole genome shotgun (WGS) entry which is preliminary data.</text>
</comment>
<dbReference type="AlphaFoldDB" id="A0A318SG13"/>
<dbReference type="GO" id="GO:0005886">
    <property type="term" value="C:plasma membrane"/>
    <property type="evidence" value="ECO:0007669"/>
    <property type="project" value="UniProtKB-SubCell"/>
</dbReference>
<dbReference type="PANTHER" id="PTHR33931:SF2">
    <property type="entry name" value="HOLIN-LIKE PROTEIN CIDA"/>
    <property type="match status" value="1"/>
</dbReference>
<keyword evidence="3 6" id="KW-0812">Transmembrane</keyword>
<dbReference type="Pfam" id="PF03788">
    <property type="entry name" value="LrgA"/>
    <property type="match status" value="1"/>
</dbReference>
<evidence type="ECO:0000256" key="6">
    <source>
        <dbReference type="SAM" id="Phobius"/>
    </source>
</evidence>
<evidence type="ECO:0000256" key="5">
    <source>
        <dbReference type="ARBA" id="ARBA00023136"/>
    </source>
</evidence>
<accession>A0A318SG13</accession>
<keyword evidence="4 6" id="KW-1133">Transmembrane helix</keyword>
<evidence type="ECO:0000256" key="1">
    <source>
        <dbReference type="ARBA" id="ARBA00004651"/>
    </source>
</evidence>
<evidence type="ECO:0000256" key="2">
    <source>
        <dbReference type="ARBA" id="ARBA00022475"/>
    </source>
</evidence>
<evidence type="ECO:0000313" key="8">
    <source>
        <dbReference type="Proteomes" id="UP000248326"/>
    </source>
</evidence>
<dbReference type="Proteomes" id="UP000248326">
    <property type="component" value="Unassembled WGS sequence"/>
</dbReference>
<dbReference type="RefSeq" id="WP_245900542.1">
    <property type="nucleotide sequence ID" value="NZ_QJSX01000001.1"/>
</dbReference>
<proteinExistence type="predicted"/>
<feature type="transmembrane region" description="Helical" evidence="6">
    <location>
        <begin position="64"/>
        <end position="84"/>
    </location>
</feature>